<gene>
    <name evidence="9 11" type="primary">lnt</name>
    <name evidence="11" type="ORF">Q4494_08480</name>
</gene>
<evidence type="ECO:0000256" key="4">
    <source>
        <dbReference type="ARBA" id="ARBA00022679"/>
    </source>
</evidence>
<comment type="similarity">
    <text evidence="2 9">Belongs to the CN hydrolase family. Apolipoprotein N-acyltransferase subfamily.</text>
</comment>
<proteinExistence type="inferred from homology"/>
<keyword evidence="5 9" id="KW-0812">Transmembrane</keyword>
<dbReference type="SUPFAM" id="SSF56317">
    <property type="entry name" value="Carbon-nitrogen hydrolase"/>
    <property type="match status" value="1"/>
</dbReference>
<feature type="domain" description="CN hydrolase" evidence="10">
    <location>
        <begin position="229"/>
        <end position="468"/>
    </location>
</feature>
<evidence type="ECO:0000256" key="5">
    <source>
        <dbReference type="ARBA" id="ARBA00022692"/>
    </source>
</evidence>
<evidence type="ECO:0000256" key="8">
    <source>
        <dbReference type="ARBA" id="ARBA00023315"/>
    </source>
</evidence>
<keyword evidence="8 9" id="KW-0012">Acyltransferase</keyword>
<keyword evidence="7 9" id="KW-0472">Membrane</keyword>
<keyword evidence="3 9" id="KW-1003">Cell membrane</keyword>
<name>A0AAW7XS60_9RHOB</name>
<sequence length="507" mass="55025">MPDLMARRWSRLARYATRPRLTAFAAGLCIAAGQAPLGLWPVALLGLALAARIWIGAQGARQAAFLGWIAGFAHFLFALNWIVNPFLVEPWRHGWMIPFALFLMAGGVALFWALAFCMAKILKSGLSGLAAVWGFAELARGHVFTGFPWAMPGYIWIDTPVAQLAALIGPYGLTMLGFAFAALLVFAAQRRSVRLAGLSLVLFALVWAGGAYREAQPLPEKTGHNIRVVQPNAPQHLKWDPDYIPVFYNRALELTKGVGEAPADLVIWPETSVAAPLYAAGPYLEEIAQTAAPARAIVGLNRVDGMQGYNSAVLLDETGQVVETYDKHHLVPFGEYMPLPGLLERIGLRAFTAKNGYGYSAGRGPHLFDTGGLGHALPLICYEAIFPRDLRTQERPDWLLQMTNDAWFGGFSGPQQSLVQARFRAIETGLPMVRAANTGVSALVDARGGVIAQIPLGRSGAFTEALPSALPETPYARLGELSVWIMLTLLVIGGWGTARLTRDRKTD</sequence>
<dbReference type="PANTHER" id="PTHR38686:SF1">
    <property type="entry name" value="APOLIPOPROTEIN N-ACYLTRANSFERASE"/>
    <property type="match status" value="1"/>
</dbReference>
<dbReference type="GO" id="GO:0016410">
    <property type="term" value="F:N-acyltransferase activity"/>
    <property type="evidence" value="ECO:0007669"/>
    <property type="project" value="UniProtKB-UniRule"/>
</dbReference>
<evidence type="ECO:0000259" key="10">
    <source>
        <dbReference type="PROSITE" id="PS50263"/>
    </source>
</evidence>
<dbReference type="InterPro" id="IPR003010">
    <property type="entry name" value="C-N_Hydrolase"/>
</dbReference>
<dbReference type="EC" id="2.3.1.269" evidence="9"/>
<dbReference type="Proteomes" id="UP001169823">
    <property type="component" value="Unassembled WGS sequence"/>
</dbReference>
<dbReference type="AlphaFoldDB" id="A0AAW7XS60"/>
<comment type="pathway">
    <text evidence="9">Protein modification; lipoprotein biosynthesis (N-acyl transfer).</text>
</comment>
<dbReference type="InterPro" id="IPR045378">
    <property type="entry name" value="LNT_N"/>
</dbReference>
<evidence type="ECO:0000256" key="1">
    <source>
        <dbReference type="ARBA" id="ARBA00004651"/>
    </source>
</evidence>
<dbReference type="CDD" id="cd07571">
    <property type="entry name" value="ALP_N-acyl_transferase"/>
    <property type="match status" value="1"/>
</dbReference>
<feature type="transmembrane region" description="Helical" evidence="9">
    <location>
        <begin position="66"/>
        <end position="87"/>
    </location>
</feature>
<keyword evidence="4 9" id="KW-0808">Transferase</keyword>
<dbReference type="GO" id="GO:0042158">
    <property type="term" value="P:lipoprotein biosynthetic process"/>
    <property type="evidence" value="ECO:0007669"/>
    <property type="project" value="UniProtKB-UniRule"/>
</dbReference>
<dbReference type="PROSITE" id="PS50263">
    <property type="entry name" value="CN_HYDROLASE"/>
    <property type="match status" value="1"/>
</dbReference>
<feature type="transmembrane region" description="Helical" evidence="9">
    <location>
        <begin position="99"/>
        <end position="122"/>
    </location>
</feature>
<evidence type="ECO:0000313" key="12">
    <source>
        <dbReference type="Proteomes" id="UP001169823"/>
    </source>
</evidence>
<feature type="transmembrane region" description="Helical" evidence="9">
    <location>
        <begin position="193"/>
        <end position="212"/>
    </location>
</feature>
<reference evidence="11" key="1">
    <citation type="submission" date="2023-07" db="EMBL/GenBank/DDBJ databases">
        <title>Genome content predicts the carbon catabolic preferences of heterotrophic bacteria.</title>
        <authorList>
            <person name="Gralka M."/>
        </authorList>
    </citation>
    <scope>NUCLEOTIDE SEQUENCE</scope>
    <source>
        <strain evidence="11">I2M02</strain>
    </source>
</reference>
<comment type="function">
    <text evidence="9">Catalyzes the phospholipid dependent N-acylation of the N-terminal cysteine of apolipoprotein, the last step in lipoprotein maturation.</text>
</comment>
<comment type="caution">
    <text evidence="11">The sequence shown here is derived from an EMBL/GenBank/DDBJ whole genome shotgun (WGS) entry which is preliminary data.</text>
</comment>
<keyword evidence="6 9" id="KW-1133">Transmembrane helix</keyword>
<comment type="caution">
    <text evidence="9">Lacks conserved residue(s) required for the propagation of feature annotation.</text>
</comment>
<protein>
    <recommendedName>
        <fullName evidence="9">Apolipoprotein N-acyltransferase</fullName>
        <shortName evidence="9">ALP N-acyltransferase</shortName>
        <ecNumber evidence="9">2.3.1.269</ecNumber>
    </recommendedName>
</protein>
<evidence type="ECO:0000313" key="11">
    <source>
        <dbReference type="EMBL" id="MDO6457109.1"/>
    </source>
</evidence>
<dbReference type="Pfam" id="PF20154">
    <property type="entry name" value="LNT_N"/>
    <property type="match status" value="1"/>
</dbReference>
<dbReference type="EMBL" id="JAUOPJ010000006">
    <property type="protein sequence ID" value="MDO6457109.1"/>
    <property type="molecule type" value="Genomic_DNA"/>
</dbReference>
<comment type="catalytic activity">
    <reaction evidence="9">
        <text>N-terminal S-1,2-diacyl-sn-glyceryl-L-cysteinyl-[lipoprotein] + a glycerophospholipid = N-acyl-S-1,2-diacyl-sn-glyceryl-L-cysteinyl-[lipoprotein] + a 2-acyl-sn-glycero-3-phospholipid + H(+)</text>
        <dbReference type="Rhea" id="RHEA:48228"/>
        <dbReference type="Rhea" id="RHEA-COMP:14681"/>
        <dbReference type="Rhea" id="RHEA-COMP:14684"/>
        <dbReference type="ChEBI" id="CHEBI:15378"/>
        <dbReference type="ChEBI" id="CHEBI:136912"/>
        <dbReference type="ChEBI" id="CHEBI:140656"/>
        <dbReference type="ChEBI" id="CHEBI:140657"/>
        <dbReference type="ChEBI" id="CHEBI:140660"/>
        <dbReference type="EC" id="2.3.1.269"/>
    </reaction>
</comment>
<dbReference type="PANTHER" id="PTHR38686">
    <property type="entry name" value="APOLIPOPROTEIN N-ACYLTRANSFERASE"/>
    <property type="match status" value="1"/>
</dbReference>
<dbReference type="InterPro" id="IPR004563">
    <property type="entry name" value="Apolipo_AcylTrfase"/>
</dbReference>
<dbReference type="RefSeq" id="WP_303494650.1">
    <property type="nucleotide sequence ID" value="NZ_JAUOPJ010000006.1"/>
</dbReference>
<evidence type="ECO:0000256" key="2">
    <source>
        <dbReference type="ARBA" id="ARBA00010065"/>
    </source>
</evidence>
<dbReference type="HAMAP" id="MF_01148">
    <property type="entry name" value="Lnt"/>
    <property type="match status" value="1"/>
</dbReference>
<dbReference type="InterPro" id="IPR036526">
    <property type="entry name" value="C-N_Hydrolase_sf"/>
</dbReference>
<organism evidence="11 12">
    <name type="scientific">Celeribacter halophilus</name>
    <dbReference type="NCBI Taxonomy" id="576117"/>
    <lineage>
        <taxon>Bacteria</taxon>
        <taxon>Pseudomonadati</taxon>
        <taxon>Pseudomonadota</taxon>
        <taxon>Alphaproteobacteria</taxon>
        <taxon>Rhodobacterales</taxon>
        <taxon>Roseobacteraceae</taxon>
        <taxon>Celeribacter</taxon>
    </lineage>
</organism>
<feature type="transmembrane region" description="Helical" evidence="9">
    <location>
        <begin position="161"/>
        <end position="186"/>
    </location>
</feature>
<dbReference type="Pfam" id="PF00795">
    <property type="entry name" value="CN_hydrolase"/>
    <property type="match status" value="1"/>
</dbReference>
<dbReference type="GO" id="GO:0005886">
    <property type="term" value="C:plasma membrane"/>
    <property type="evidence" value="ECO:0007669"/>
    <property type="project" value="UniProtKB-SubCell"/>
</dbReference>
<dbReference type="Gene3D" id="3.60.110.10">
    <property type="entry name" value="Carbon-nitrogen hydrolase"/>
    <property type="match status" value="1"/>
</dbReference>
<comment type="subcellular location">
    <subcellularLocation>
        <location evidence="1 9">Cell membrane</location>
        <topology evidence="1 9">Multi-pass membrane protein</topology>
    </subcellularLocation>
</comment>
<evidence type="ECO:0000256" key="3">
    <source>
        <dbReference type="ARBA" id="ARBA00022475"/>
    </source>
</evidence>
<dbReference type="NCBIfam" id="TIGR00546">
    <property type="entry name" value="lnt"/>
    <property type="match status" value="1"/>
</dbReference>
<accession>A0AAW7XS60</accession>
<evidence type="ECO:0000256" key="6">
    <source>
        <dbReference type="ARBA" id="ARBA00022989"/>
    </source>
</evidence>
<feature type="transmembrane region" description="Helical" evidence="9">
    <location>
        <begin position="481"/>
        <end position="498"/>
    </location>
</feature>
<evidence type="ECO:0000256" key="7">
    <source>
        <dbReference type="ARBA" id="ARBA00023136"/>
    </source>
</evidence>
<evidence type="ECO:0000256" key="9">
    <source>
        <dbReference type="HAMAP-Rule" id="MF_01148"/>
    </source>
</evidence>